<dbReference type="PANTHER" id="PTHR10859">
    <property type="entry name" value="GLYCOSYL TRANSFERASE"/>
    <property type="match status" value="1"/>
</dbReference>
<dbReference type="GO" id="GO:0006487">
    <property type="term" value="P:protein N-linked glycosylation"/>
    <property type="evidence" value="ECO:0007669"/>
    <property type="project" value="TreeGrafter"/>
</dbReference>
<dbReference type="Pfam" id="PF00535">
    <property type="entry name" value="Glycos_transf_2"/>
    <property type="match status" value="1"/>
</dbReference>
<dbReference type="Gene3D" id="3.90.550.10">
    <property type="entry name" value="Spore Coat Polysaccharide Biosynthesis Protein SpsA, Chain A"/>
    <property type="match status" value="1"/>
</dbReference>
<accession>A0A1F5GBQ9</accession>
<comment type="caution">
    <text evidence="2">The sequence shown here is derived from an EMBL/GenBank/DDBJ whole genome shotgun (WGS) entry which is preliminary data.</text>
</comment>
<evidence type="ECO:0000313" key="2">
    <source>
        <dbReference type="EMBL" id="OGD89301.1"/>
    </source>
</evidence>
<reference evidence="2 3" key="1">
    <citation type="journal article" date="2016" name="Nat. Commun.">
        <title>Thousands of microbial genomes shed light on interconnected biogeochemical processes in an aquifer system.</title>
        <authorList>
            <person name="Anantharaman K."/>
            <person name="Brown C.T."/>
            <person name="Hug L.A."/>
            <person name="Sharon I."/>
            <person name="Castelle C.J."/>
            <person name="Probst A.J."/>
            <person name="Thomas B.C."/>
            <person name="Singh A."/>
            <person name="Wilkins M.J."/>
            <person name="Karaoz U."/>
            <person name="Brodie E.L."/>
            <person name="Williams K.H."/>
            <person name="Hubbard S.S."/>
            <person name="Banfield J.F."/>
        </authorList>
    </citation>
    <scope>NUCLEOTIDE SEQUENCE [LARGE SCALE GENOMIC DNA]</scope>
</reference>
<dbReference type="CDD" id="cd04179">
    <property type="entry name" value="DPM_DPG-synthase_like"/>
    <property type="match status" value="1"/>
</dbReference>
<dbReference type="EMBL" id="MFAY01000013">
    <property type="protein sequence ID" value="OGD89301.1"/>
    <property type="molecule type" value="Genomic_DNA"/>
</dbReference>
<gene>
    <name evidence="2" type="ORF">A2693_00525</name>
</gene>
<sequence>MAKIDLSLILACYNEGPTFAQSVLRIVEALKKLKVNWEIIFVEDKSSDDTLDEIKSLARKVKNSKLLIHNKNHGRGKSVSDGIRAAKGEICGYLDVDLEISENYIPIFVDEIKKGYDMVVGKRYFEAGYKSLARFLASKIYSFLVKASIRIPISDTEAGYKFFKRDRILPVLFKVRDNHWFWDTEICAKAYWMGLTISEIPVLFVRRRDKKSTVRLIPDTIDYIKNLIRLKSQITNSKFQTNLKSKIINSKQF</sequence>
<name>A0A1F5GBQ9_9BACT</name>
<evidence type="ECO:0000259" key="1">
    <source>
        <dbReference type="Pfam" id="PF00535"/>
    </source>
</evidence>
<protein>
    <recommendedName>
        <fullName evidence="1">Glycosyltransferase 2-like domain-containing protein</fullName>
    </recommendedName>
</protein>
<dbReference type="InterPro" id="IPR001173">
    <property type="entry name" value="Glyco_trans_2-like"/>
</dbReference>
<organism evidence="2 3">
    <name type="scientific">Candidatus Curtissbacteria bacterium RIFCSPHIGHO2_01_FULL_40_12</name>
    <dbReference type="NCBI Taxonomy" id="1797710"/>
    <lineage>
        <taxon>Bacteria</taxon>
        <taxon>Candidatus Curtissiibacteriota</taxon>
    </lineage>
</organism>
<dbReference type="InterPro" id="IPR029044">
    <property type="entry name" value="Nucleotide-diphossugar_trans"/>
</dbReference>
<dbReference type="Proteomes" id="UP000178577">
    <property type="component" value="Unassembled WGS sequence"/>
</dbReference>
<proteinExistence type="predicted"/>
<dbReference type="PANTHER" id="PTHR10859:SF91">
    <property type="entry name" value="DOLICHYL-PHOSPHATE BETA-GLUCOSYLTRANSFERASE"/>
    <property type="match status" value="1"/>
</dbReference>
<dbReference type="SUPFAM" id="SSF53448">
    <property type="entry name" value="Nucleotide-diphospho-sugar transferases"/>
    <property type="match status" value="1"/>
</dbReference>
<feature type="domain" description="Glycosyltransferase 2-like" evidence="1">
    <location>
        <begin position="7"/>
        <end position="166"/>
    </location>
</feature>
<evidence type="ECO:0000313" key="3">
    <source>
        <dbReference type="Proteomes" id="UP000178577"/>
    </source>
</evidence>
<dbReference type="AlphaFoldDB" id="A0A1F5GBQ9"/>